<gene>
    <name evidence="2" type="ORF">PSALAMII_LOCUS1</name>
</gene>
<dbReference type="AlphaFoldDB" id="A0A9W4MXR1"/>
<evidence type="ECO:0008006" key="4">
    <source>
        <dbReference type="Google" id="ProtNLM"/>
    </source>
</evidence>
<proteinExistence type="predicted"/>
<accession>A0A9W4MXR1</accession>
<protein>
    <recommendedName>
        <fullName evidence="4">Secreted protein</fullName>
    </recommendedName>
</protein>
<name>A0A9W4MXR1_9EURO</name>
<keyword evidence="1" id="KW-0732">Signal</keyword>
<evidence type="ECO:0000313" key="3">
    <source>
        <dbReference type="Proteomes" id="UP001152649"/>
    </source>
</evidence>
<feature type="signal peptide" evidence="1">
    <location>
        <begin position="1"/>
        <end position="16"/>
    </location>
</feature>
<evidence type="ECO:0000256" key="1">
    <source>
        <dbReference type="SAM" id="SignalP"/>
    </source>
</evidence>
<keyword evidence="3" id="KW-1185">Reference proteome</keyword>
<reference evidence="2" key="1">
    <citation type="submission" date="2021-07" db="EMBL/GenBank/DDBJ databases">
        <authorList>
            <person name="Branca A.L. A."/>
        </authorList>
    </citation>
    <scope>NUCLEOTIDE SEQUENCE</scope>
</reference>
<dbReference type="Proteomes" id="UP001152649">
    <property type="component" value="Unassembled WGS sequence"/>
</dbReference>
<feature type="chain" id="PRO_5040868986" description="Secreted protein" evidence="1">
    <location>
        <begin position="17"/>
        <end position="139"/>
    </location>
</feature>
<organism evidence="2 3">
    <name type="scientific">Penicillium salamii</name>
    <dbReference type="NCBI Taxonomy" id="1612424"/>
    <lineage>
        <taxon>Eukaryota</taxon>
        <taxon>Fungi</taxon>
        <taxon>Dikarya</taxon>
        <taxon>Ascomycota</taxon>
        <taxon>Pezizomycotina</taxon>
        <taxon>Eurotiomycetes</taxon>
        <taxon>Eurotiomycetidae</taxon>
        <taxon>Eurotiales</taxon>
        <taxon>Aspergillaceae</taxon>
        <taxon>Penicillium</taxon>
    </lineage>
</organism>
<evidence type="ECO:0000313" key="2">
    <source>
        <dbReference type="EMBL" id="CAG8218816.1"/>
    </source>
</evidence>
<comment type="caution">
    <text evidence="2">The sequence shown here is derived from an EMBL/GenBank/DDBJ whole genome shotgun (WGS) entry which is preliminary data.</text>
</comment>
<sequence>MSAVWWWMINFRLSMSFHTSLVVTRPVLSTGVKAQSLRVLLRDSGSGSIGTRGWKSSTEMLVGFSPVSVGGGSGPPVCGSTIGTRLAHARHTTTSSVYRISRYRMDRNFCFLPYSTSGLMWCRDLPKRTANKLLRLIFP</sequence>
<dbReference type="EMBL" id="CAJVPG010000001">
    <property type="protein sequence ID" value="CAG8218816.1"/>
    <property type="molecule type" value="Genomic_DNA"/>
</dbReference>